<evidence type="ECO:0000256" key="2">
    <source>
        <dbReference type="ARBA" id="ARBA00022475"/>
    </source>
</evidence>
<feature type="chain" id="PRO_5046826356" evidence="7">
    <location>
        <begin position="25"/>
        <end position="316"/>
    </location>
</feature>
<feature type="signal peptide" evidence="7">
    <location>
        <begin position="1"/>
        <end position="24"/>
    </location>
</feature>
<evidence type="ECO:0000256" key="7">
    <source>
        <dbReference type="SAM" id="SignalP"/>
    </source>
</evidence>
<accession>A0ABU5H2L8</accession>
<evidence type="ECO:0000256" key="6">
    <source>
        <dbReference type="SAM" id="Phobius"/>
    </source>
</evidence>
<feature type="transmembrane region" description="Helical" evidence="6">
    <location>
        <begin position="118"/>
        <end position="137"/>
    </location>
</feature>
<keyword evidence="4 6" id="KW-1133">Transmembrane helix</keyword>
<dbReference type="Proteomes" id="UP001291309">
    <property type="component" value="Unassembled WGS sequence"/>
</dbReference>
<evidence type="ECO:0000256" key="3">
    <source>
        <dbReference type="ARBA" id="ARBA00022692"/>
    </source>
</evidence>
<feature type="transmembrane region" description="Helical" evidence="6">
    <location>
        <begin position="157"/>
        <end position="180"/>
    </location>
</feature>
<proteinExistence type="predicted"/>
<keyword evidence="9" id="KW-1185">Reference proteome</keyword>
<feature type="transmembrane region" description="Helical" evidence="6">
    <location>
        <begin position="40"/>
        <end position="59"/>
    </location>
</feature>
<evidence type="ECO:0000256" key="1">
    <source>
        <dbReference type="ARBA" id="ARBA00004651"/>
    </source>
</evidence>
<keyword evidence="5 6" id="KW-0472">Membrane</keyword>
<evidence type="ECO:0000256" key="5">
    <source>
        <dbReference type="ARBA" id="ARBA00023136"/>
    </source>
</evidence>
<dbReference type="RefSeq" id="WP_321546420.1">
    <property type="nucleotide sequence ID" value="NZ_JAXIVS010000004.1"/>
</dbReference>
<dbReference type="InterPro" id="IPR019108">
    <property type="entry name" value="Caa3_assmbl_CtaG-rel"/>
</dbReference>
<keyword evidence="7" id="KW-0732">Signal</keyword>
<keyword evidence="2" id="KW-1003">Cell membrane</keyword>
<evidence type="ECO:0000313" key="9">
    <source>
        <dbReference type="Proteomes" id="UP001291309"/>
    </source>
</evidence>
<evidence type="ECO:0000256" key="4">
    <source>
        <dbReference type="ARBA" id="ARBA00022989"/>
    </source>
</evidence>
<feature type="transmembrane region" description="Helical" evidence="6">
    <location>
        <begin position="274"/>
        <end position="297"/>
    </location>
</feature>
<name>A0ABU5H2L8_9BACT</name>
<protein>
    <submittedName>
        <fullName evidence="8">Cytochrome c oxidase assembly protein</fullName>
    </submittedName>
</protein>
<dbReference type="EMBL" id="JAXIVS010000004">
    <property type="protein sequence ID" value="MDY7227706.1"/>
    <property type="molecule type" value="Genomic_DNA"/>
</dbReference>
<dbReference type="Pfam" id="PF09678">
    <property type="entry name" value="Caa3_CtaG"/>
    <property type="match status" value="1"/>
</dbReference>
<sequence length="316" mass="34495">MTEPSASSRALALLALLAPAVALAHGGEHPALTVSEVMGWWTWDPLVLGTLGLSAFLYVRGVRTLWRRAGTARGVRRWEVGAFALGWLTVAVALLSPLDRLSDLLFSAHMTQHELLMLVAAPLLVLGRPHLPALWALAPRARARVTGWMQHSGVRAVWRAVTGPFLVLLLHALARWVWHIPSLFQAALRSEAVHAVQHLMFFGTAALFWWALIRGRYGRVGYGVAVLFVFATAAHTSLLGALLTFARSVWYPIYEGRTQAGGLDALEDQQLAGLIMWVPAGALFIVVGLALFAAWLGEAERRVAYTRAELPEEGAP</sequence>
<comment type="caution">
    <text evidence="8">The sequence shown here is derived from an EMBL/GenBank/DDBJ whole genome shotgun (WGS) entry which is preliminary data.</text>
</comment>
<feature type="transmembrane region" description="Helical" evidence="6">
    <location>
        <begin position="80"/>
        <end position="98"/>
    </location>
</feature>
<reference evidence="8 9" key="1">
    <citation type="submission" date="2023-12" db="EMBL/GenBank/DDBJ databases">
        <title>the genome sequence of Hyalangium sp. s54d21.</title>
        <authorList>
            <person name="Zhang X."/>
        </authorList>
    </citation>
    <scope>NUCLEOTIDE SEQUENCE [LARGE SCALE GENOMIC DNA]</scope>
    <source>
        <strain evidence="9">s54d21</strain>
    </source>
</reference>
<comment type="subcellular location">
    <subcellularLocation>
        <location evidence="1">Cell membrane</location>
        <topology evidence="1">Multi-pass membrane protein</topology>
    </subcellularLocation>
</comment>
<feature type="transmembrane region" description="Helical" evidence="6">
    <location>
        <begin position="224"/>
        <end position="246"/>
    </location>
</feature>
<keyword evidence="3 6" id="KW-0812">Transmembrane</keyword>
<evidence type="ECO:0000313" key="8">
    <source>
        <dbReference type="EMBL" id="MDY7227706.1"/>
    </source>
</evidence>
<gene>
    <name evidence="8" type="ORF">SYV04_14930</name>
</gene>
<organism evidence="8 9">
    <name type="scientific">Hyalangium rubrum</name>
    <dbReference type="NCBI Taxonomy" id="3103134"/>
    <lineage>
        <taxon>Bacteria</taxon>
        <taxon>Pseudomonadati</taxon>
        <taxon>Myxococcota</taxon>
        <taxon>Myxococcia</taxon>
        <taxon>Myxococcales</taxon>
        <taxon>Cystobacterineae</taxon>
        <taxon>Archangiaceae</taxon>
        <taxon>Hyalangium</taxon>
    </lineage>
</organism>
<feature type="transmembrane region" description="Helical" evidence="6">
    <location>
        <begin position="192"/>
        <end position="212"/>
    </location>
</feature>